<dbReference type="AlphaFoldDB" id="A0A6B0UQ83"/>
<organism evidence="2">
    <name type="scientific">Ixodes ricinus</name>
    <name type="common">Common tick</name>
    <name type="synonym">Acarus ricinus</name>
    <dbReference type="NCBI Taxonomy" id="34613"/>
    <lineage>
        <taxon>Eukaryota</taxon>
        <taxon>Metazoa</taxon>
        <taxon>Ecdysozoa</taxon>
        <taxon>Arthropoda</taxon>
        <taxon>Chelicerata</taxon>
        <taxon>Arachnida</taxon>
        <taxon>Acari</taxon>
        <taxon>Parasitiformes</taxon>
        <taxon>Ixodida</taxon>
        <taxon>Ixodoidea</taxon>
        <taxon>Ixodidae</taxon>
        <taxon>Ixodinae</taxon>
        <taxon>Ixodes</taxon>
    </lineage>
</organism>
<dbReference type="EMBL" id="GIFC01009790">
    <property type="protein sequence ID" value="MXU91873.1"/>
    <property type="molecule type" value="Transcribed_RNA"/>
</dbReference>
<name>A0A6B0UQ83_IXORI</name>
<proteinExistence type="predicted"/>
<sequence>MLPTIGIIYIVGKLLYWFTASMARPGGALWLPFKVDGGSLRWATRHTHSHRWSTHPTSQVPRDLRSSCTQFRGHRADCASVSSWGRRSRGSMEPHDELGRNRTRTREPALEGQAEHGEGETVTEKK</sequence>
<protein>
    <submittedName>
        <fullName evidence="2">Putative secreted protein</fullName>
    </submittedName>
</protein>
<feature type="compositionally biased region" description="Basic and acidic residues" evidence="1">
    <location>
        <begin position="90"/>
        <end position="126"/>
    </location>
</feature>
<feature type="region of interest" description="Disordered" evidence="1">
    <location>
        <begin position="79"/>
        <end position="126"/>
    </location>
</feature>
<reference evidence="2" key="1">
    <citation type="submission" date="2019-12" db="EMBL/GenBank/DDBJ databases">
        <title>An insight into the sialome of adult female Ixodes ricinus ticks feeding for 6 days.</title>
        <authorList>
            <person name="Perner J."/>
            <person name="Ribeiro J.M.C."/>
        </authorList>
    </citation>
    <scope>NUCLEOTIDE SEQUENCE</scope>
    <source>
        <strain evidence="2">Semi-engorged</strain>
        <tissue evidence="2">Salivary glands</tissue>
    </source>
</reference>
<accession>A0A6B0UQ83</accession>
<evidence type="ECO:0000256" key="1">
    <source>
        <dbReference type="SAM" id="MobiDB-lite"/>
    </source>
</evidence>
<evidence type="ECO:0000313" key="2">
    <source>
        <dbReference type="EMBL" id="MXU91873.1"/>
    </source>
</evidence>